<name>A0A364LFK4_9GAMM</name>
<evidence type="ECO:0008006" key="3">
    <source>
        <dbReference type="Google" id="ProtNLM"/>
    </source>
</evidence>
<gene>
    <name evidence="1" type="ORF">B1207_14340</name>
</gene>
<dbReference type="GO" id="GO:0016755">
    <property type="term" value="F:aminoacyltransferase activity"/>
    <property type="evidence" value="ECO:0007669"/>
    <property type="project" value="InterPro"/>
</dbReference>
<dbReference type="EMBL" id="MVJN01000013">
    <property type="protein sequence ID" value="RAP34869.1"/>
    <property type="molecule type" value="Genomic_DNA"/>
</dbReference>
<proteinExistence type="predicted"/>
<evidence type="ECO:0000313" key="2">
    <source>
        <dbReference type="Proteomes" id="UP000249458"/>
    </source>
</evidence>
<dbReference type="Proteomes" id="UP000249458">
    <property type="component" value="Unassembled WGS sequence"/>
</dbReference>
<dbReference type="RefSeq" id="WP_112220581.1">
    <property type="nucleotide sequence ID" value="NZ_MVJN01000013.1"/>
</dbReference>
<reference evidence="1 2" key="1">
    <citation type="submission" date="2017-02" db="EMBL/GenBank/DDBJ databases">
        <title>Legionella quilivanii strain from human: case report and whole genome sequencing analysis.</title>
        <authorList>
            <person name="Lalancette C."/>
            <person name="Leduc J.-M."/>
            <person name="Levesque S."/>
            <person name="Fournier E."/>
            <person name="Saoud J."/>
            <person name="Faucher S.P."/>
            <person name="Bernard K."/>
            <person name="Martineau C."/>
            <person name="Longtin J."/>
        </authorList>
    </citation>
    <scope>NUCLEOTIDE SEQUENCE [LARGE SCALE GENOMIC DNA]</scope>
    <source>
        <strain evidence="1 2">ID143958</strain>
    </source>
</reference>
<dbReference type="Gene3D" id="3.40.50.11710">
    <property type="entry name" value="Cyclodipeptide synthase"/>
    <property type="match status" value="1"/>
</dbReference>
<dbReference type="AlphaFoldDB" id="A0A364LFK4"/>
<protein>
    <recommendedName>
        <fullName evidence="3">Cyclodipeptide synthase</fullName>
    </recommendedName>
</protein>
<sequence length="343" mass="38807">MVKVKGSKNGDILKARFEGNSKSLFPNLNKTKAVVLLSIKGNQYCTGDYLSAIIEKATAEFGFTTFLIADEVYWHNLCRDIEPNTSTVNALKEEATLLGKTYFENHLDCFLKPLGLNSTEFDSHLIEAFPLDKQAALNRIATNYEVVFWRDWLNKSNEYLSLQSQITALYQSEPVLAESVQRVASDFVRRHAHESVSNDVLMQSSTNYLIEESPAVMWIAASLGVNFIVYPGDMIASFAASRDYFIRTEEEKSPLFVTISQPKLAVNWLEVSFIRSRSSDNTKLTKNKPSVSVDDHELTRLMRGVTEGIFSLDVEHNEKIRLITDIMLTYQKRKSMDLSGMLG</sequence>
<dbReference type="InterPro" id="IPR038622">
    <property type="entry name" value="CDPS_sf"/>
</dbReference>
<evidence type="ECO:0000313" key="1">
    <source>
        <dbReference type="EMBL" id="RAP34869.1"/>
    </source>
</evidence>
<comment type="caution">
    <text evidence="1">The sequence shown here is derived from an EMBL/GenBank/DDBJ whole genome shotgun (WGS) entry which is preliminary data.</text>
</comment>
<organism evidence="1 2">
    <name type="scientific">Legionella quinlivanii</name>
    <dbReference type="NCBI Taxonomy" id="45073"/>
    <lineage>
        <taxon>Bacteria</taxon>
        <taxon>Pseudomonadati</taxon>
        <taxon>Pseudomonadota</taxon>
        <taxon>Gammaproteobacteria</taxon>
        <taxon>Legionellales</taxon>
        <taxon>Legionellaceae</taxon>
        <taxon>Legionella</taxon>
    </lineage>
</organism>
<accession>A0A364LFK4</accession>